<evidence type="ECO:0000256" key="2">
    <source>
        <dbReference type="ARBA" id="ARBA00023315"/>
    </source>
</evidence>
<dbReference type="OrthoDB" id="9784832at2"/>
<proteinExistence type="predicted"/>
<accession>A0A1M4YU74</accession>
<dbReference type="RefSeq" id="WP_072834972.1">
    <property type="nucleotide sequence ID" value="NZ_FQUU01000006.1"/>
</dbReference>
<sequence>MKKIVFTEEFCQPENLFPFTLTRQIQDIRIGILTIREKWERYLQLPSFDKFEDDYKDLDRSLKIDATIDKDILYLVHGNVLPTPKLIRQVKKLKHGEFISVPGRESFIYCISKKEIEAENKIKMSKAVEMELNLTELTFPWNIFQLNNLAIEQDFELITKGRKSQKISSSNKISGSDIFIEKGARVEHCFLNAEEGSIYIGKDVTIMEGCMLRGPIAVCEGSTIKMGSKIYGATTIGPNCIVGGEIKNSVFFGNSNKAHDGYIGDSVIGEWCNLGAGTSNSNLKNNASPVMVWTSTGLKSAGLKCGVLMGDYSRTAINTSINTGTVIGVSCNIVGNGLTPKFIPNFSWGSDGVERYELQKAFSDIHAWKSLKDQSITETEKSLLKHIFDHY</sequence>
<dbReference type="Proteomes" id="UP000184048">
    <property type="component" value="Unassembled WGS sequence"/>
</dbReference>
<dbReference type="InterPro" id="IPR011004">
    <property type="entry name" value="Trimer_LpxA-like_sf"/>
</dbReference>
<evidence type="ECO:0000313" key="4">
    <source>
        <dbReference type="Proteomes" id="UP000184048"/>
    </source>
</evidence>
<reference evidence="3 4" key="1">
    <citation type="submission" date="2016-11" db="EMBL/GenBank/DDBJ databases">
        <authorList>
            <person name="Jaros S."/>
            <person name="Januszkiewicz K."/>
            <person name="Wedrychowicz H."/>
        </authorList>
    </citation>
    <scope>NUCLEOTIDE SEQUENCE [LARGE SCALE GENOMIC DNA]</scope>
    <source>
        <strain evidence="3 4">DSM 18119</strain>
    </source>
</reference>
<dbReference type="EMBL" id="FQUU01000006">
    <property type="protein sequence ID" value="SHF09310.1"/>
    <property type="molecule type" value="Genomic_DNA"/>
</dbReference>
<dbReference type="AlphaFoldDB" id="A0A1M4YU74"/>
<gene>
    <name evidence="3" type="ORF">SAMN02745131_01763</name>
</gene>
<dbReference type="GO" id="GO:0016746">
    <property type="term" value="F:acyltransferase activity"/>
    <property type="evidence" value="ECO:0007669"/>
    <property type="project" value="UniProtKB-KW"/>
</dbReference>
<dbReference type="InterPro" id="IPR023917">
    <property type="entry name" value="Bifunctiontional_GlmU_bac-type"/>
</dbReference>
<organism evidence="3 4">
    <name type="scientific">Flavisolibacter ginsengisoli DSM 18119</name>
    <dbReference type="NCBI Taxonomy" id="1121884"/>
    <lineage>
        <taxon>Bacteria</taxon>
        <taxon>Pseudomonadati</taxon>
        <taxon>Bacteroidota</taxon>
        <taxon>Chitinophagia</taxon>
        <taxon>Chitinophagales</taxon>
        <taxon>Chitinophagaceae</taxon>
        <taxon>Flavisolibacter</taxon>
    </lineage>
</organism>
<keyword evidence="4" id="KW-1185">Reference proteome</keyword>
<name>A0A1M4YU74_9BACT</name>
<protein>
    <submittedName>
        <fullName evidence="3">UDP-N-acetylglucosamine diphosphorylase/glucosamine-1-phosphate N-acetyltransferase</fullName>
    </submittedName>
</protein>
<evidence type="ECO:0000256" key="1">
    <source>
        <dbReference type="ARBA" id="ARBA00022679"/>
    </source>
</evidence>
<dbReference type="Pfam" id="PF13562">
    <property type="entry name" value="NTP_transf_4"/>
    <property type="match status" value="1"/>
</dbReference>
<dbReference type="NCBIfam" id="TIGR03991">
    <property type="entry name" value="alt_bact_glmU"/>
    <property type="match status" value="1"/>
</dbReference>
<dbReference type="Gene3D" id="2.160.10.10">
    <property type="entry name" value="Hexapeptide repeat proteins"/>
    <property type="match status" value="1"/>
</dbReference>
<dbReference type="STRING" id="1121884.SAMN02745131_01763"/>
<keyword evidence="1 3" id="KW-0808">Transferase</keyword>
<evidence type="ECO:0000313" key="3">
    <source>
        <dbReference type="EMBL" id="SHF09310.1"/>
    </source>
</evidence>
<dbReference type="PANTHER" id="PTHR43584:SF8">
    <property type="entry name" value="N-ACETYLMURAMATE ALPHA-1-PHOSPHATE URIDYLYLTRANSFERASE"/>
    <property type="match status" value="1"/>
</dbReference>
<keyword evidence="2" id="KW-0012">Acyltransferase</keyword>
<dbReference type="InterPro" id="IPR050065">
    <property type="entry name" value="GlmU-like"/>
</dbReference>
<dbReference type="PANTHER" id="PTHR43584">
    <property type="entry name" value="NUCLEOTIDYL TRANSFERASE"/>
    <property type="match status" value="1"/>
</dbReference>
<dbReference type="SUPFAM" id="SSF51161">
    <property type="entry name" value="Trimeric LpxA-like enzymes"/>
    <property type="match status" value="1"/>
</dbReference>
<dbReference type="GO" id="GO:0016779">
    <property type="term" value="F:nucleotidyltransferase activity"/>
    <property type="evidence" value="ECO:0007669"/>
    <property type="project" value="UniProtKB-ARBA"/>
</dbReference>